<dbReference type="InterPro" id="IPR036097">
    <property type="entry name" value="HisK_dim/P_sf"/>
</dbReference>
<dbReference type="InterPro" id="IPR003661">
    <property type="entry name" value="HisK_dim/P_dom"/>
</dbReference>
<dbReference type="InterPro" id="IPR036890">
    <property type="entry name" value="HATPase_C_sf"/>
</dbReference>
<keyword evidence="10" id="KW-0472">Membrane</keyword>
<dbReference type="GO" id="GO:0005886">
    <property type="term" value="C:plasma membrane"/>
    <property type="evidence" value="ECO:0007669"/>
    <property type="project" value="UniProtKB-SubCell"/>
</dbReference>
<dbReference type="InterPro" id="IPR005467">
    <property type="entry name" value="His_kinase_dom"/>
</dbReference>
<keyword evidence="5" id="KW-0808">Transferase</keyword>
<dbReference type="AlphaFoldDB" id="A0A398B2L4"/>
<sequence>MNIHKRFVVQFFFQLTIVFILFFFLVLSFWGIIGFTIMNEEPSHDLSKAESYYFEDKITVKKNKAIFDDDLKQDAKKQEGWFLVITEKGKVIGSFRTPKQLPAQFSESELAALTLQPRSLSTEYTFWELKKSGQKPMLLVFGKENIPFILLNKVKPDVDWKEQQLALSPAALQLIKEENGWVRLVSSNGKIIDHFGEEKKTGKYSKKELLSLAKDEQNSTAAYHDDETKLTIITGIDDSILSSSLEDGVTNAAKNSFLIIIALLFLFLLLGTFWYARKFGVPLLTMMKWIQNLGSGIYEQPVDLQQQPLLQNKKGKLKRKYRLYKDLIATLTVLTETLRHNESQQRKMAKTREEWISGLSHDLKTPLSSISGFAQMMESDTYSWTEAEKKEFAGIIAEKSSYMMELLEDLTLTYRLSNQALPISKEKVDMNEFIRRTIIHFVNDPANSEKEFTFQPYEGSVFASVDPKWFQRIIDNLIGNAVKFNPAGTAITVSTSLIEQHLIVIKIEDDGIGMDNETVNKLFQRYYRGTNTSESGSGTGLGMAITKQLVEVHGGSINVKSTLKEGTVFRILLPTEGHSGDTLYKTPRKI</sequence>
<evidence type="ECO:0000256" key="10">
    <source>
        <dbReference type="SAM" id="Phobius"/>
    </source>
</evidence>
<dbReference type="PANTHER" id="PTHR45453">
    <property type="entry name" value="PHOSPHATE REGULON SENSOR PROTEIN PHOR"/>
    <property type="match status" value="1"/>
</dbReference>
<protein>
    <recommendedName>
        <fullName evidence="3">histidine kinase</fullName>
        <ecNumber evidence="3">2.7.13.3</ecNumber>
    </recommendedName>
</protein>
<dbReference type="CDD" id="cd00082">
    <property type="entry name" value="HisKA"/>
    <property type="match status" value="1"/>
</dbReference>
<dbReference type="Proteomes" id="UP000265816">
    <property type="component" value="Unassembled WGS sequence"/>
</dbReference>
<evidence type="ECO:0000256" key="2">
    <source>
        <dbReference type="ARBA" id="ARBA00004651"/>
    </source>
</evidence>
<dbReference type="Pfam" id="PF00512">
    <property type="entry name" value="HisKA"/>
    <property type="match status" value="1"/>
</dbReference>
<feature type="transmembrane region" description="Helical" evidence="10">
    <location>
        <begin position="12"/>
        <end position="38"/>
    </location>
</feature>
<dbReference type="GO" id="GO:0005524">
    <property type="term" value="F:ATP binding"/>
    <property type="evidence" value="ECO:0007669"/>
    <property type="project" value="UniProtKB-KW"/>
</dbReference>
<dbReference type="SMART" id="SM00388">
    <property type="entry name" value="HisKA"/>
    <property type="match status" value="1"/>
</dbReference>
<feature type="domain" description="Histidine kinase" evidence="11">
    <location>
        <begin position="358"/>
        <end position="577"/>
    </location>
</feature>
<reference evidence="12 13" key="1">
    <citation type="submission" date="2018-08" db="EMBL/GenBank/DDBJ databases">
        <title>Bacillus jemisoniae sp. nov., Bacillus chryseoplanitiae sp. nov., Bacillus resnikiae sp. nov., and Bacillus frankliniae sp. nov., isolated from Viking spacecraft and associated surfaces.</title>
        <authorList>
            <person name="Seuylemezian A."/>
            <person name="Vaishampayan P."/>
        </authorList>
    </citation>
    <scope>NUCLEOTIDE SEQUENCE [LARGE SCALE GENOMIC DNA]</scope>
    <source>
        <strain evidence="12 13">JJ-247</strain>
    </source>
</reference>
<dbReference type="InterPro" id="IPR050351">
    <property type="entry name" value="BphY/WalK/GraS-like"/>
</dbReference>
<evidence type="ECO:0000256" key="9">
    <source>
        <dbReference type="ARBA" id="ARBA00023012"/>
    </source>
</evidence>
<dbReference type="PROSITE" id="PS50109">
    <property type="entry name" value="HIS_KIN"/>
    <property type="match status" value="1"/>
</dbReference>
<evidence type="ECO:0000256" key="8">
    <source>
        <dbReference type="ARBA" id="ARBA00022840"/>
    </source>
</evidence>
<dbReference type="InterPro" id="IPR003594">
    <property type="entry name" value="HATPase_dom"/>
</dbReference>
<keyword evidence="7 12" id="KW-0418">Kinase</keyword>
<evidence type="ECO:0000313" key="12">
    <source>
        <dbReference type="EMBL" id="RID83584.1"/>
    </source>
</evidence>
<evidence type="ECO:0000256" key="5">
    <source>
        <dbReference type="ARBA" id="ARBA00022679"/>
    </source>
</evidence>
<name>A0A398B2L4_9BACI</name>
<dbReference type="CDD" id="cd00075">
    <property type="entry name" value="HATPase"/>
    <property type="match status" value="1"/>
</dbReference>
<comment type="catalytic activity">
    <reaction evidence="1">
        <text>ATP + protein L-histidine = ADP + protein N-phospho-L-histidine.</text>
        <dbReference type="EC" id="2.7.13.3"/>
    </reaction>
</comment>
<dbReference type="GO" id="GO:0000155">
    <property type="term" value="F:phosphorelay sensor kinase activity"/>
    <property type="evidence" value="ECO:0007669"/>
    <property type="project" value="InterPro"/>
</dbReference>
<comment type="subcellular location">
    <subcellularLocation>
        <location evidence="2">Cell membrane</location>
        <topology evidence="2">Multi-pass membrane protein</topology>
    </subcellularLocation>
</comment>
<keyword evidence="4" id="KW-0597">Phosphoprotein</keyword>
<evidence type="ECO:0000256" key="6">
    <source>
        <dbReference type="ARBA" id="ARBA00022741"/>
    </source>
</evidence>
<dbReference type="GO" id="GO:0004721">
    <property type="term" value="F:phosphoprotein phosphatase activity"/>
    <property type="evidence" value="ECO:0007669"/>
    <property type="project" value="TreeGrafter"/>
</dbReference>
<dbReference type="GO" id="GO:0016036">
    <property type="term" value="P:cellular response to phosphate starvation"/>
    <property type="evidence" value="ECO:0007669"/>
    <property type="project" value="TreeGrafter"/>
</dbReference>
<dbReference type="Gene3D" id="3.30.565.10">
    <property type="entry name" value="Histidine kinase-like ATPase, C-terminal domain"/>
    <property type="match status" value="1"/>
</dbReference>
<dbReference type="FunFam" id="3.30.565.10:FF:000006">
    <property type="entry name" value="Sensor histidine kinase WalK"/>
    <property type="match status" value="1"/>
</dbReference>
<dbReference type="PANTHER" id="PTHR45453:SF1">
    <property type="entry name" value="PHOSPHATE REGULON SENSOR PROTEIN PHOR"/>
    <property type="match status" value="1"/>
</dbReference>
<gene>
    <name evidence="12" type="ORF">D1970_15545</name>
</gene>
<keyword evidence="13" id="KW-1185">Reference proteome</keyword>
<keyword evidence="8" id="KW-0067">ATP-binding</keyword>
<accession>A0A398B2L4</accession>
<evidence type="ECO:0000256" key="4">
    <source>
        <dbReference type="ARBA" id="ARBA00022553"/>
    </source>
</evidence>
<dbReference type="SUPFAM" id="SSF47384">
    <property type="entry name" value="Homodimeric domain of signal transducing histidine kinase"/>
    <property type="match status" value="1"/>
</dbReference>
<evidence type="ECO:0000256" key="3">
    <source>
        <dbReference type="ARBA" id="ARBA00012438"/>
    </source>
</evidence>
<dbReference type="InterPro" id="IPR004358">
    <property type="entry name" value="Sig_transdc_His_kin-like_C"/>
</dbReference>
<feature type="transmembrane region" description="Helical" evidence="10">
    <location>
        <begin position="257"/>
        <end position="276"/>
    </location>
</feature>
<dbReference type="OrthoDB" id="368131at2"/>
<keyword evidence="9" id="KW-0902">Two-component regulatory system</keyword>
<evidence type="ECO:0000256" key="1">
    <source>
        <dbReference type="ARBA" id="ARBA00000085"/>
    </source>
</evidence>
<evidence type="ECO:0000256" key="7">
    <source>
        <dbReference type="ARBA" id="ARBA00022777"/>
    </source>
</evidence>
<keyword evidence="10" id="KW-1133">Transmembrane helix</keyword>
<dbReference type="Gene3D" id="1.10.287.130">
    <property type="match status" value="1"/>
</dbReference>
<dbReference type="SUPFAM" id="SSF55874">
    <property type="entry name" value="ATPase domain of HSP90 chaperone/DNA topoisomerase II/histidine kinase"/>
    <property type="match status" value="1"/>
</dbReference>
<proteinExistence type="predicted"/>
<comment type="caution">
    <text evidence="12">The sequence shown here is derived from an EMBL/GenBank/DDBJ whole genome shotgun (WGS) entry which is preliminary data.</text>
</comment>
<keyword evidence="6" id="KW-0547">Nucleotide-binding</keyword>
<organism evidence="12 13">
    <name type="scientific">Mesobacillus zeae</name>
    <dbReference type="NCBI Taxonomy" id="1917180"/>
    <lineage>
        <taxon>Bacteria</taxon>
        <taxon>Bacillati</taxon>
        <taxon>Bacillota</taxon>
        <taxon>Bacilli</taxon>
        <taxon>Bacillales</taxon>
        <taxon>Bacillaceae</taxon>
        <taxon>Mesobacillus</taxon>
    </lineage>
</organism>
<dbReference type="EMBL" id="QWVT01000026">
    <property type="protein sequence ID" value="RID83584.1"/>
    <property type="molecule type" value="Genomic_DNA"/>
</dbReference>
<dbReference type="PRINTS" id="PR00344">
    <property type="entry name" value="BCTRLSENSOR"/>
</dbReference>
<evidence type="ECO:0000259" key="11">
    <source>
        <dbReference type="PROSITE" id="PS50109"/>
    </source>
</evidence>
<dbReference type="RefSeq" id="WP_119113793.1">
    <property type="nucleotide sequence ID" value="NZ_CBCSEO010000025.1"/>
</dbReference>
<evidence type="ECO:0000313" key="13">
    <source>
        <dbReference type="Proteomes" id="UP000265816"/>
    </source>
</evidence>
<dbReference type="Pfam" id="PF02518">
    <property type="entry name" value="HATPase_c"/>
    <property type="match status" value="1"/>
</dbReference>
<dbReference type="EC" id="2.7.13.3" evidence="3"/>
<dbReference type="SMART" id="SM00387">
    <property type="entry name" value="HATPase_c"/>
    <property type="match status" value="1"/>
</dbReference>
<keyword evidence="10" id="KW-0812">Transmembrane</keyword>